<keyword evidence="2" id="KW-1185">Reference proteome</keyword>
<name>A0A8D2KVZ6_VARKO</name>
<dbReference type="AlphaFoldDB" id="A0A8D2KVZ6"/>
<dbReference type="Ensembl" id="ENSVKKT00000012456.1">
    <property type="protein sequence ID" value="ENSVKKP00000012167.1"/>
    <property type="gene ID" value="ENSVKKG00000008461.1"/>
</dbReference>
<evidence type="ECO:0000313" key="2">
    <source>
        <dbReference type="Proteomes" id="UP000694545"/>
    </source>
</evidence>
<dbReference type="Proteomes" id="UP000694545">
    <property type="component" value="Unplaced"/>
</dbReference>
<evidence type="ECO:0000313" key="1">
    <source>
        <dbReference type="Ensembl" id="ENSVKKP00000012167.1"/>
    </source>
</evidence>
<sequence>MFSPACWQGDIRAVNQPGVEHLEQRRLCGAVGARITVITWNVGTAMPPSDVTSLLHLNTGESSDTDLIVIG</sequence>
<reference evidence="1" key="1">
    <citation type="submission" date="2025-08" db="UniProtKB">
        <authorList>
            <consortium name="Ensembl"/>
        </authorList>
    </citation>
    <scope>IDENTIFICATION</scope>
</reference>
<reference evidence="1" key="2">
    <citation type="submission" date="2025-09" db="UniProtKB">
        <authorList>
            <consortium name="Ensembl"/>
        </authorList>
    </citation>
    <scope>IDENTIFICATION</scope>
</reference>
<organism evidence="1 2">
    <name type="scientific">Varanus komodoensis</name>
    <name type="common">Komodo dragon</name>
    <dbReference type="NCBI Taxonomy" id="61221"/>
    <lineage>
        <taxon>Eukaryota</taxon>
        <taxon>Metazoa</taxon>
        <taxon>Chordata</taxon>
        <taxon>Craniata</taxon>
        <taxon>Vertebrata</taxon>
        <taxon>Euteleostomi</taxon>
        <taxon>Lepidosauria</taxon>
        <taxon>Squamata</taxon>
        <taxon>Bifurcata</taxon>
        <taxon>Unidentata</taxon>
        <taxon>Episquamata</taxon>
        <taxon>Toxicofera</taxon>
        <taxon>Anguimorpha</taxon>
        <taxon>Paleoanguimorpha</taxon>
        <taxon>Varanoidea</taxon>
        <taxon>Varanidae</taxon>
        <taxon>Varanus</taxon>
    </lineage>
</organism>
<proteinExistence type="predicted"/>
<accession>A0A8D2KVZ6</accession>
<protein>
    <submittedName>
        <fullName evidence="1">Uncharacterized protein</fullName>
    </submittedName>
</protein>